<dbReference type="GO" id="GO:0046685">
    <property type="term" value="P:response to arsenic-containing substance"/>
    <property type="evidence" value="ECO:0007669"/>
    <property type="project" value="UniProtKB-KW"/>
</dbReference>
<dbReference type="Gene3D" id="1.10.8.1060">
    <property type="entry name" value="Corynebacterium glutamicum thioredoxin-dependent arsenate reductase, N-terminal domain"/>
    <property type="match status" value="1"/>
</dbReference>
<evidence type="ECO:0000256" key="2">
    <source>
        <dbReference type="SAM" id="MobiDB-lite"/>
    </source>
</evidence>
<evidence type="ECO:0000259" key="3">
    <source>
        <dbReference type="SMART" id="SM00226"/>
    </source>
</evidence>
<feature type="region of interest" description="Disordered" evidence="2">
    <location>
        <begin position="206"/>
        <end position="230"/>
    </location>
</feature>
<feature type="compositionally biased region" description="Basic and acidic residues" evidence="2">
    <location>
        <begin position="213"/>
        <end position="230"/>
    </location>
</feature>
<reference evidence="4 5" key="1">
    <citation type="submission" date="2019-09" db="EMBL/GenBank/DDBJ databases">
        <title>Serinicoccus pratensis sp. nov., isolated from meadow soil.</title>
        <authorList>
            <person name="Zhang W."/>
        </authorList>
    </citation>
    <scope>NUCLEOTIDE SEQUENCE [LARGE SCALE GENOMIC DNA]</scope>
    <source>
        <strain evidence="4 5">W204</strain>
    </source>
</reference>
<dbReference type="AlphaFoldDB" id="A0A5J6V616"/>
<name>A0A5J6V616_9MICO</name>
<keyword evidence="1" id="KW-0059">Arsenical resistance</keyword>
<evidence type="ECO:0000256" key="1">
    <source>
        <dbReference type="ARBA" id="ARBA00022849"/>
    </source>
</evidence>
<dbReference type="Proteomes" id="UP000326546">
    <property type="component" value="Chromosome"/>
</dbReference>
<dbReference type="RefSeq" id="WP_158061432.1">
    <property type="nucleotide sequence ID" value="NZ_CP044427.1"/>
</dbReference>
<evidence type="ECO:0000313" key="4">
    <source>
        <dbReference type="EMBL" id="QFG69047.1"/>
    </source>
</evidence>
<dbReference type="PANTHER" id="PTHR43428:SF1">
    <property type="entry name" value="ARSENATE REDUCTASE"/>
    <property type="match status" value="1"/>
</dbReference>
<dbReference type="NCBIfam" id="NF046112">
    <property type="entry name" value="MSMEG_6209_Nter"/>
    <property type="match status" value="1"/>
</dbReference>
<accession>A0A5J6V616</accession>
<organism evidence="4 5">
    <name type="scientific">Ornithinimicrobium pratense</name>
    <dbReference type="NCBI Taxonomy" id="2593973"/>
    <lineage>
        <taxon>Bacteria</taxon>
        <taxon>Bacillati</taxon>
        <taxon>Actinomycetota</taxon>
        <taxon>Actinomycetes</taxon>
        <taxon>Micrococcales</taxon>
        <taxon>Ornithinimicrobiaceae</taxon>
        <taxon>Ornithinimicrobium</taxon>
    </lineage>
</organism>
<keyword evidence="5" id="KW-1185">Reference proteome</keyword>
<dbReference type="SMART" id="SM00226">
    <property type="entry name" value="LMWPc"/>
    <property type="match status" value="1"/>
</dbReference>
<gene>
    <name evidence="4" type="ORF">FY030_10330</name>
</gene>
<feature type="domain" description="Phosphotyrosine protein phosphatase I" evidence="3">
    <location>
        <begin position="80"/>
        <end position="203"/>
    </location>
</feature>
<dbReference type="OrthoDB" id="9799372at2"/>
<dbReference type="KEGG" id="serw:FY030_10330"/>
<dbReference type="PANTHER" id="PTHR43428">
    <property type="entry name" value="ARSENATE REDUCTASE"/>
    <property type="match status" value="1"/>
</dbReference>
<dbReference type="InterPro" id="IPR023485">
    <property type="entry name" value="Ptyr_pPase"/>
</dbReference>
<dbReference type="Gene3D" id="3.40.50.2300">
    <property type="match status" value="1"/>
</dbReference>
<proteinExistence type="predicted"/>
<dbReference type="Pfam" id="PF01451">
    <property type="entry name" value="LMWPc"/>
    <property type="match status" value="1"/>
</dbReference>
<evidence type="ECO:0000313" key="5">
    <source>
        <dbReference type="Proteomes" id="UP000326546"/>
    </source>
</evidence>
<protein>
    <submittedName>
        <fullName evidence="4">Arsenate reductase ArsC</fullName>
    </submittedName>
</protein>
<dbReference type="InterPro" id="IPR036196">
    <property type="entry name" value="Ptyr_pPase_sf"/>
</dbReference>
<sequence>MQLHSPMYEHAIARVVADLTERFRDGFTAAEVAAVVERGRAQFEASGRPATFAPALLDHWARDELLALARAEGRTLSPLPKVLFVCERGEGRSQVAAALAEHLSAGRVLARSAGIHPTGRLNPHAPTVLAERGIELRNPLPGEVQADVLDAADVLVLIGVPACDLLGRRTVRWDVADPYAQELHTARRIADELEARVRELLTELEVPVDEQGTEPHADQEQHERVHAAAN</sequence>
<dbReference type="SUPFAM" id="SSF52788">
    <property type="entry name" value="Phosphotyrosine protein phosphatases I"/>
    <property type="match status" value="1"/>
</dbReference>
<dbReference type="EMBL" id="CP044427">
    <property type="protein sequence ID" value="QFG69047.1"/>
    <property type="molecule type" value="Genomic_DNA"/>
</dbReference>